<keyword evidence="4 6" id="KW-0808">Transferase</keyword>
<dbReference type="AlphaFoldDB" id="A0A840CCL4"/>
<dbReference type="PIRSF" id="PIRSF036525">
    <property type="entry name" value="CobF"/>
    <property type="match status" value="1"/>
</dbReference>
<dbReference type="SUPFAM" id="SSF53790">
    <property type="entry name" value="Tetrapyrrole methylase"/>
    <property type="match status" value="1"/>
</dbReference>
<dbReference type="Proteomes" id="UP000585681">
    <property type="component" value="Unassembled WGS sequence"/>
</dbReference>
<evidence type="ECO:0000256" key="6">
    <source>
        <dbReference type="PIRNR" id="PIRNR036525"/>
    </source>
</evidence>
<evidence type="ECO:0000259" key="7">
    <source>
        <dbReference type="Pfam" id="PF00590"/>
    </source>
</evidence>
<feature type="domain" description="Tetrapyrrole methylase" evidence="7">
    <location>
        <begin position="3"/>
        <end position="223"/>
    </location>
</feature>
<dbReference type="RefSeq" id="WP_054540044.1">
    <property type="nucleotide sequence ID" value="NZ_JACIEQ010000003.1"/>
</dbReference>
<evidence type="ECO:0000256" key="1">
    <source>
        <dbReference type="ARBA" id="ARBA00004953"/>
    </source>
</evidence>
<keyword evidence="9" id="KW-1185">Reference proteome</keyword>
<evidence type="ECO:0000256" key="4">
    <source>
        <dbReference type="ARBA" id="ARBA00022679"/>
    </source>
</evidence>
<dbReference type="InterPro" id="IPR000878">
    <property type="entry name" value="4pyrrol_Mease"/>
</dbReference>
<evidence type="ECO:0000313" key="9">
    <source>
        <dbReference type="Proteomes" id="UP000585681"/>
    </source>
</evidence>
<comment type="caution">
    <text evidence="8">The sequence shown here is derived from an EMBL/GenBank/DDBJ whole genome shotgun (WGS) entry which is preliminary data.</text>
</comment>
<dbReference type="InterPro" id="IPR014776">
    <property type="entry name" value="4pyrrole_Mease_sub2"/>
</dbReference>
<proteinExistence type="predicted"/>
<comment type="pathway">
    <text evidence="1">Cofactor biosynthesis; adenosylcobalamin biosynthesis.</text>
</comment>
<evidence type="ECO:0000256" key="2">
    <source>
        <dbReference type="ARBA" id="ARBA00022573"/>
    </source>
</evidence>
<dbReference type="Gene3D" id="3.30.950.10">
    <property type="entry name" value="Methyltransferase, Cobalt-precorrin-4 Transmethylase, Domain 2"/>
    <property type="match status" value="1"/>
</dbReference>
<evidence type="ECO:0000313" key="8">
    <source>
        <dbReference type="EMBL" id="MBB4022920.1"/>
    </source>
</evidence>
<dbReference type="PANTHER" id="PTHR43467:SF1">
    <property type="entry name" value="PRECORRIN-6A SYNTHASE [DEACETYLATING]"/>
    <property type="match status" value="1"/>
</dbReference>
<dbReference type="Pfam" id="PF00590">
    <property type="entry name" value="TP_methylase"/>
    <property type="match status" value="1"/>
</dbReference>
<dbReference type="NCBIfam" id="TIGR02434">
    <property type="entry name" value="CobF"/>
    <property type="match status" value="1"/>
</dbReference>
<dbReference type="EMBL" id="JACIEQ010000003">
    <property type="protein sequence ID" value="MBB4022920.1"/>
    <property type="molecule type" value="Genomic_DNA"/>
</dbReference>
<dbReference type="EC" id="2.1.1.152" evidence="6"/>
<dbReference type="PANTHER" id="PTHR43467">
    <property type="entry name" value="COBALT-PRECORRIN-2 C(20)-METHYLTRANSFERASE"/>
    <property type="match status" value="1"/>
</dbReference>
<protein>
    <recommendedName>
        <fullName evidence="6">Precorrin-6A synthase [deacetylating]</fullName>
        <ecNumber evidence="6">2.1.1.152</ecNumber>
    </recommendedName>
</protein>
<reference evidence="8" key="1">
    <citation type="submission" date="2020-08" db="EMBL/GenBank/DDBJ databases">
        <title>Genomic Encyclopedia of Type Strains, Phase IV (KMG-IV): sequencing the most valuable type-strain genomes for metagenomic binning, comparative biology and taxonomic classification.</title>
        <authorList>
            <person name="Goeker M."/>
        </authorList>
    </citation>
    <scope>NUCLEOTIDE SEQUENCE [LARGE SCALE GENOMIC DNA]</scope>
    <source>
        <strain evidence="8">DSM 105040</strain>
    </source>
</reference>
<keyword evidence="5 6" id="KW-0949">S-adenosyl-L-methionine</keyword>
<accession>A0A840CCL4</accession>
<name>A0A840CCL4_9RHOB</name>
<keyword evidence="3 6" id="KW-0489">Methyltransferase</keyword>
<dbReference type="Gene3D" id="3.40.1010.10">
    <property type="entry name" value="Cobalt-precorrin-4 Transmethylase, Domain 1"/>
    <property type="match status" value="1"/>
</dbReference>
<evidence type="ECO:0000256" key="5">
    <source>
        <dbReference type="ARBA" id="ARBA00022691"/>
    </source>
</evidence>
<dbReference type="InterPro" id="IPR014777">
    <property type="entry name" value="4pyrrole_Mease_sub1"/>
</dbReference>
<dbReference type="GO" id="GO:0009236">
    <property type="term" value="P:cobalamin biosynthetic process"/>
    <property type="evidence" value="ECO:0007669"/>
    <property type="project" value="UniProtKB-KW"/>
</dbReference>
<comment type="catalytic activity">
    <reaction evidence="6">
        <text>precorrin-5 + S-adenosyl-L-methionine + H2O = precorrin-6A + acetate + S-adenosyl-L-homocysteine + 2 H(+)</text>
        <dbReference type="Rhea" id="RHEA:18261"/>
        <dbReference type="ChEBI" id="CHEBI:15377"/>
        <dbReference type="ChEBI" id="CHEBI:15378"/>
        <dbReference type="ChEBI" id="CHEBI:30089"/>
        <dbReference type="ChEBI" id="CHEBI:57856"/>
        <dbReference type="ChEBI" id="CHEBI:59789"/>
        <dbReference type="ChEBI" id="CHEBI:77871"/>
        <dbReference type="ChEBI" id="CHEBI:77872"/>
        <dbReference type="EC" id="2.1.1.152"/>
    </reaction>
</comment>
<evidence type="ECO:0000256" key="3">
    <source>
        <dbReference type="ARBA" id="ARBA00022603"/>
    </source>
</evidence>
<keyword evidence="2" id="KW-0169">Cobalamin biosynthesis</keyword>
<comment type="function">
    <text evidence="6">Catalyzes the methylation of C-1 in precorrin-5 and the subsequent extrusion of acetic acid from the resulting intermediate to form cobalt-precorrin-6A.</text>
</comment>
<dbReference type="GO" id="GO:0032259">
    <property type="term" value="P:methylation"/>
    <property type="evidence" value="ECO:0007669"/>
    <property type="project" value="UniProtKB-KW"/>
</dbReference>
<dbReference type="InterPro" id="IPR012797">
    <property type="entry name" value="CobF"/>
</dbReference>
<organism evidence="8 9">
    <name type="scientific">Actibacterium naphthalenivorans</name>
    <dbReference type="NCBI Taxonomy" id="1614693"/>
    <lineage>
        <taxon>Bacteria</taxon>
        <taxon>Pseudomonadati</taxon>
        <taxon>Pseudomonadota</taxon>
        <taxon>Alphaproteobacteria</taxon>
        <taxon>Rhodobacterales</taxon>
        <taxon>Roseobacteraceae</taxon>
        <taxon>Actibacterium</taxon>
    </lineage>
</organism>
<sequence length="250" mass="27402">MITLTLVGIGAGNPQHLTLQAIKALNAADVILIPRKGPGKDDLASLRRKICAQVLQTPGSELREFDLPVRDPATPDYRRRVEDWHDTIADVWLREITAALPGGGTVAFLVWGDPSLYDSTLRIAERLKGRMPMEVRVIPGITAMQALTAGHAIPLNTVGAPFIVTTGRKLRESGWPEGADTIIVMLDSGGAFEALLPHGIDIWWSAYAGMETEIRISGPLADVRDTILARRAEARASHGWIMDIYLMRKR</sequence>
<gene>
    <name evidence="8" type="ORF">GGR17_002739</name>
</gene>
<dbReference type="CDD" id="cd11643">
    <property type="entry name" value="Precorrin-6A-synthase"/>
    <property type="match status" value="1"/>
</dbReference>
<dbReference type="GO" id="GO:0043819">
    <property type="term" value="F:precorrin-6A synthase (deacetylating) activity"/>
    <property type="evidence" value="ECO:0007669"/>
    <property type="project" value="UniProtKB-EC"/>
</dbReference>
<dbReference type="InterPro" id="IPR035996">
    <property type="entry name" value="4pyrrol_Methylase_sf"/>
</dbReference>